<gene>
    <name evidence="1" type="ORF">Q664_26645</name>
</gene>
<dbReference type="AlphaFoldDB" id="A0A084SQG5"/>
<protein>
    <submittedName>
        <fullName evidence="1">Uncharacterized protein</fullName>
    </submittedName>
</protein>
<accession>A0A084SQG5</accession>
<evidence type="ECO:0000313" key="1">
    <source>
        <dbReference type="EMBL" id="KFA90700.1"/>
    </source>
</evidence>
<evidence type="ECO:0000313" key="2">
    <source>
        <dbReference type="Proteomes" id="UP000028547"/>
    </source>
</evidence>
<name>A0A084SQG5_9BACT</name>
<comment type="caution">
    <text evidence="1">The sequence shown here is derived from an EMBL/GenBank/DDBJ whole genome shotgun (WGS) entry which is preliminary data.</text>
</comment>
<proteinExistence type="predicted"/>
<dbReference type="Proteomes" id="UP000028547">
    <property type="component" value="Unassembled WGS sequence"/>
</dbReference>
<sequence>MADEDRSAGAGEGCLGPVSPCSKTLRALLVTSYLLTSMSAAGEESGRVRVTLSGEVHARAQALRPRLEDWKGGVLSLRVMDPGTLVVEAGDEVVAAGELNWGEGTRLWVEPRRGHPPAPLPRLVRHELGDLL</sequence>
<organism evidence="1 2">
    <name type="scientific">Archangium violaceum Cb vi76</name>
    <dbReference type="NCBI Taxonomy" id="1406225"/>
    <lineage>
        <taxon>Bacteria</taxon>
        <taxon>Pseudomonadati</taxon>
        <taxon>Myxococcota</taxon>
        <taxon>Myxococcia</taxon>
        <taxon>Myxococcales</taxon>
        <taxon>Cystobacterineae</taxon>
        <taxon>Archangiaceae</taxon>
        <taxon>Archangium</taxon>
    </lineage>
</organism>
<reference evidence="1 2" key="1">
    <citation type="submission" date="2014-07" db="EMBL/GenBank/DDBJ databases">
        <title>Draft Genome Sequence of Gephyronic Acid Producer, Cystobacter violaceus Strain Cb vi76.</title>
        <authorList>
            <person name="Stevens D.C."/>
            <person name="Young J."/>
            <person name="Carmichael R."/>
            <person name="Tan J."/>
            <person name="Taylor R.E."/>
        </authorList>
    </citation>
    <scope>NUCLEOTIDE SEQUENCE [LARGE SCALE GENOMIC DNA]</scope>
    <source>
        <strain evidence="1 2">Cb vi76</strain>
    </source>
</reference>
<dbReference type="EMBL" id="JPMI01000178">
    <property type="protein sequence ID" value="KFA90700.1"/>
    <property type="molecule type" value="Genomic_DNA"/>
</dbReference>